<dbReference type="PANTHER" id="PTHR13024:SF0">
    <property type="entry name" value="MICROSOMAL TRIACYLGLYCEROL TRANSFER PROTEIN"/>
    <property type="match status" value="1"/>
</dbReference>
<dbReference type="WBParaSite" id="EEL_0001032401-mRNA-1">
    <property type="protein sequence ID" value="EEL_0001032401-mRNA-1"/>
    <property type="gene ID" value="EEL_0001032401"/>
</dbReference>
<dbReference type="PANTHER" id="PTHR13024">
    <property type="entry name" value="MICROSOMAL TRIGLYCERIDE TRANSFER PROTEIN, LARGE SUBUNIT"/>
    <property type="match status" value="1"/>
</dbReference>
<reference evidence="2" key="1">
    <citation type="submission" date="2017-02" db="UniProtKB">
        <authorList>
            <consortium name="WormBaseParasite"/>
        </authorList>
    </citation>
    <scope>IDENTIFICATION</scope>
</reference>
<dbReference type="GO" id="GO:0005783">
    <property type="term" value="C:endoplasmic reticulum"/>
    <property type="evidence" value="ECO:0007669"/>
    <property type="project" value="TreeGrafter"/>
</dbReference>
<organism evidence="1 2">
    <name type="scientific">Elaeophora elaphi</name>
    <dbReference type="NCBI Taxonomy" id="1147741"/>
    <lineage>
        <taxon>Eukaryota</taxon>
        <taxon>Metazoa</taxon>
        <taxon>Ecdysozoa</taxon>
        <taxon>Nematoda</taxon>
        <taxon>Chromadorea</taxon>
        <taxon>Rhabditida</taxon>
        <taxon>Spirurina</taxon>
        <taxon>Spiruromorpha</taxon>
        <taxon>Filarioidea</taxon>
        <taxon>Onchocercidae</taxon>
        <taxon>Elaeophora</taxon>
    </lineage>
</organism>
<evidence type="ECO:0000313" key="2">
    <source>
        <dbReference type="WBParaSite" id="EEL_0001032401-mRNA-1"/>
    </source>
</evidence>
<dbReference type="GO" id="GO:0016323">
    <property type="term" value="C:basolateral plasma membrane"/>
    <property type="evidence" value="ECO:0007669"/>
    <property type="project" value="TreeGrafter"/>
</dbReference>
<name>A0A0R3S6A2_9BILA</name>
<dbReference type="AlphaFoldDB" id="A0A0R3S6A2"/>
<dbReference type="GO" id="GO:0005794">
    <property type="term" value="C:Golgi apparatus"/>
    <property type="evidence" value="ECO:0007669"/>
    <property type="project" value="TreeGrafter"/>
</dbReference>
<dbReference type="GO" id="GO:0005548">
    <property type="term" value="F:phospholipid transporter activity"/>
    <property type="evidence" value="ECO:0007669"/>
    <property type="project" value="InterPro"/>
</dbReference>
<accession>A0A0R3S6A2</accession>
<keyword evidence="1" id="KW-1185">Reference proteome</keyword>
<dbReference type="STRING" id="1147741.A0A0R3S6A2"/>
<proteinExistence type="predicted"/>
<dbReference type="Proteomes" id="UP000050640">
    <property type="component" value="Unplaced"/>
</dbReference>
<dbReference type="InterPro" id="IPR039988">
    <property type="entry name" value="MTTP"/>
</dbReference>
<sequence>MPDVYVNFIQGGNNLDGLYVTTTLDGKNWKANWNVLFAIVYATMSPAKTGAGDEQNVITPYGLCHYRFSKPRDKIFRRQINHCQFDGIRNFTSIDDLTQHNYQHSVVYIQNTKSNADIVDIEAEEMMSLKSSLIPDWSLTVETQYVYLN</sequence>
<protein>
    <submittedName>
        <fullName evidence="2">Phage protein</fullName>
    </submittedName>
</protein>
<evidence type="ECO:0000313" key="1">
    <source>
        <dbReference type="Proteomes" id="UP000050640"/>
    </source>
</evidence>
<dbReference type="GO" id="GO:0042157">
    <property type="term" value="P:lipoprotein metabolic process"/>
    <property type="evidence" value="ECO:0007669"/>
    <property type="project" value="TreeGrafter"/>
</dbReference>